<dbReference type="Proteomes" id="UP000006875">
    <property type="component" value="Plasmid pILYOP01"/>
</dbReference>
<dbReference type="RefSeq" id="WP_013389089.1">
    <property type="nucleotide sequence ID" value="NC_014633.1"/>
</dbReference>
<evidence type="ECO:0000313" key="1">
    <source>
        <dbReference type="EMBL" id="ADO84432.1"/>
    </source>
</evidence>
<organism evidence="1 2">
    <name type="scientific">Ilyobacter polytropus (strain ATCC 51220 / DSM 2926 / LMG 16218 / CuHBu1)</name>
    <dbReference type="NCBI Taxonomy" id="572544"/>
    <lineage>
        <taxon>Bacteria</taxon>
        <taxon>Fusobacteriati</taxon>
        <taxon>Fusobacteriota</taxon>
        <taxon>Fusobacteriia</taxon>
        <taxon>Fusobacteriales</taxon>
        <taxon>Fusobacteriaceae</taxon>
        <taxon>Ilyobacter</taxon>
    </lineage>
</organism>
<reference evidence="1 2" key="1">
    <citation type="journal article" date="2010" name="Stand. Genomic Sci.">
        <title>Complete genome sequence of Ilyobacter polytropus type strain (CuHbu1).</title>
        <authorList>
            <person name="Sikorski J."/>
            <person name="Chertkov O."/>
            <person name="Lapidus A."/>
            <person name="Nolan M."/>
            <person name="Lucas S."/>
            <person name="Del Rio T.G."/>
            <person name="Tice H."/>
            <person name="Cheng J.F."/>
            <person name="Tapia R."/>
            <person name="Han C."/>
            <person name="Goodwin L."/>
            <person name="Pitluck S."/>
            <person name="Liolios K."/>
            <person name="Ivanova N."/>
            <person name="Mavromatis K."/>
            <person name="Mikhailova N."/>
            <person name="Pati A."/>
            <person name="Chen A."/>
            <person name="Palaniappan K."/>
            <person name="Land M."/>
            <person name="Hauser L."/>
            <person name="Chang Y.J."/>
            <person name="Jeffries C.D."/>
            <person name="Brambilla E."/>
            <person name="Yasawong M."/>
            <person name="Rohde M."/>
            <person name="Pukall R."/>
            <person name="Spring S."/>
            <person name="Goker M."/>
            <person name="Woyke T."/>
            <person name="Bristow J."/>
            <person name="Eisen J.A."/>
            <person name="Markowitz V."/>
            <person name="Hugenholtz P."/>
            <person name="Kyrpides N.C."/>
            <person name="Klenk H.P."/>
        </authorList>
    </citation>
    <scope>NUCLEOTIDE SEQUENCE [LARGE SCALE GENOMIC DNA]</scope>
    <source>
        <strain evidence="2">ATCC 51220 / DSM 2926 / LMG 16218 / CuHBu1</strain>
        <plasmid evidence="2">pILYOP01</plasmid>
    </source>
</reference>
<geneLocation type="plasmid" evidence="1 2">
    <name>pILYOP01</name>
</geneLocation>
<keyword evidence="2" id="KW-1185">Reference proteome</keyword>
<gene>
    <name evidence="1" type="ordered locus">Ilyop_2676</name>
</gene>
<dbReference type="HOGENOM" id="CLU_3153744_0_0_0"/>
<accession>E3HCN7</accession>
<evidence type="ECO:0000313" key="2">
    <source>
        <dbReference type="Proteomes" id="UP000006875"/>
    </source>
</evidence>
<keyword evidence="1" id="KW-0808">Transferase</keyword>
<name>E3HCN7_ILYPC</name>
<dbReference type="GO" id="GO:0016301">
    <property type="term" value="F:kinase activity"/>
    <property type="evidence" value="ECO:0007669"/>
    <property type="project" value="UniProtKB-KW"/>
</dbReference>
<dbReference type="EMBL" id="CP002282">
    <property type="protein sequence ID" value="ADO84432.1"/>
    <property type="molecule type" value="Genomic_DNA"/>
</dbReference>
<dbReference type="KEGG" id="ipo:Ilyop_2676"/>
<keyword evidence="1" id="KW-0418">Kinase</keyword>
<dbReference type="AlphaFoldDB" id="E3HCN7"/>
<proteinExistence type="predicted"/>
<protein>
    <submittedName>
        <fullName evidence="1">Response regulator receiver sensor signal transduction histidine kinase</fullName>
    </submittedName>
</protein>
<sequence>MKKNMDYEKFCEYMSYVEKNKYEVLKTNVDWDKLYEKEDSYEDIVFNF</sequence>
<keyword evidence="1" id="KW-0614">Plasmid</keyword>